<reference evidence="10" key="1">
    <citation type="submission" date="2018-12" db="EMBL/GenBank/DDBJ databases">
        <title>Tengunoibacter tsumagoiensis gen. nov., sp. nov., Dictyobacter kobayashii sp. nov., D. alpinus sp. nov., and D. joshuensis sp. nov. and description of Dictyobacteraceae fam. nov. within the order Ktedonobacterales isolated from Tengu-no-mugimeshi.</title>
        <authorList>
            <person name="Wang C.M."/>
            <person name="Zheng Y."/>
            <person name="Sakai Y."/>
            <person name="Toyoda A."/>
            <person name="Minakuchi Y."/>
            <person name="Abe K."/>
            <person name="Yokota A."/>
            <person name="Yabe S."/>
        </authorList>
    </citation>
    <scope>NUCLEOTIDE SEQUENCE [LARGE SCALE GENOMIC DNA]</scope>
    <source>
        <strain evidence="10">Uno11</strain>
    </source>
</reference>
<dbReference type="Proteomes" id="UP000287188">
    <property type="component" value="Unassembled WGS sequence"/>
</dbReference>
<comment type="catalytic activity">
    <reaction evidence="1">
        <text>Cleavage of a beta-linked Asp residue from the N-terminus of a polypeptide.</text>
        <dbReference type="EC" id="3.4.19.5"/>
    </reaction>
</comment>
<dbReference type="PANTHER" id="PTHR10188:SF6">
    <property type="entry name" value="N(4)-(BETA-N-ACETYLGLUCOSAMINYL)-L-ASPARAGINASE"/>
    <property type="match status" value="1"/>
</dbReference>
<evidence type="ECO:0000256" key="5">
    <source>
        <dbReference type="ARBA" id="ARBA00049366"/>
    </source>
</evidence>
<comment type="catalytic activity">
    <reaction evidence="5">
        <text>L-asparagine + H2O = L-aspartate + NH4(+)</text>
        <dbReference type="Rhea" id="RHEA:21016"/>
        <dbReference type="ChEBI" id="CHEBI:15377"/>
        <dbReference type="ChEBI" id="CHEBI:28938"/>
        <dbReference type="ChEBI" id="CHEBI:29991"/>
        <dbReference type="ChEBI" id="CHEBI:58048"/>
        <dbReference type="EC" id="3.5.1.1"/>
    </reaction>
</comment>
<protein>
    <submittedName>
        <fullName evidence="9">Peptidase T</fullName>
    </submittedName>
</protein>
<gene>
    <name evidence="9" type="ORF">KDK_25330</name>
</gene>
<feature type="active site" description="Nucleophile" evidence="6">
    <location>
        <position position="172"/>
    </location>
</feature>
<dbReference type="Pfam" id="PF01112">
    <property type="entry name" value="Asparaginase_2"/>
    <property type="match status" value="1"/>
</dbReference>
<comment type="caution">
    <text evidence="9">The sequence shown here is derived from an EMBL/GenBank/DDBJ whole genome shotgun (WGS) entry which is preliminary data.</text>
</comment>
<dbReference type="CDD" id="cd04702">
    <property type="entry name" value="ASRGL1_like"/>
    <property type="match status" value="1"/>
</dbReference>
<dbReference type="GO" id="GO:0008798">
    <property type="term" value="F:beta-aspartyl-peptidase activity"/>
    <property type="evidence" value="ECO:0007669"/>
    <property type="project" value="UniProtKB-EC"/>
</dbReference>
<evidence type="ECO:0000256" key="7">
    <source>
        <dbReference type="PIRSR" id="PIRSR600246-2"/>
    </source>
</evidence>
<evidence type="ECO:0000256" key="3">
    <source>
        <dbReference type="ARBA" id="ARBA00022801"/>
    </source>
</evidence>
<evidence type="ECO:0000256" key="6">
    <source>
        <dbReference type="PIRSR" id="PIRSR600246-1"/>
    </source>
</evidence>
<dbReference type="InterPro" id="IPR000246">
    <property type="entry name" value="Peptidase_T2"/>
</dbReference>
<proteinExistence type="predicted"/>
<feature type="site" description="Cleavage; by autolysis" evidence="8">
    <location>
        <begin position="171"/>
        <end position="172"/>
    </location>
</feature>
<sequence length="303" mass="32169">MTIALIVHGGAGNISPERMAGAKEGCKEAARVGWDVLQAGGSALDAVEAAVRALEDNPQFNAGRGACLNKDGKIELDAGIMDGYTLNVGSVAGVEFIQNPITLARRVLESEHTFLIGAGAQFFAREQDIPPCRYEDLLTDFQYNAWKNHTHSSLTYEAKTDTYQEKPQKHGTVGAVAIDSTGKLAAATSTGGIMNKYPGRVGDSPLVGCGFYADEYAAISCTGYGEDFTRLTIAQRAAAYVAHGLDAQQAGQAAIDFLSQHAEGDGGLIIVDHHGNVSKARNSSHIAHAYMHEQLAEPYADVL</sequence>
<accession>A0A402AI52</accession>
<evidence type="ECO:0000313" key="10">
    <source>
        <dbReference type="Proteomes" id="UP000287188"/>
    </source>
</evidence>
<evidence type="ECO:0000256" key="1">
    <source>
        <dbReference type="ARBA" id="ARBA00000306"/>
    </source>
</evidence>
<dbReference type="PANTHER" id="PTHR10188">
    <property type="entry name" value="L-ASPARAGINASE"/>
    <property type="match status" value="1"/>
</dbReference>
<name>A0A402AI52_9CHLR</name>
<dbReference type="FunFam" id="3.60.20.30:FF:000001">
    <property type="entry name" value="Isoaspartyl peptidase/L-asparaginase"/>
    <property type="match status" value="1"/>
</dbReference>
<organism evidence="9 10">
    <name type="scientific">Dictyobacter kobayashii</name>
    <dbReference type="NCBI Taxonomy" id="2014872"/>
    <lineage>
        <taxon>Bacteria</taxon>
        <taxon>Bacillati</taxon>
        <taxon>Chloroflexota</taxon>
        <taxon>Ktedonobacteria</taxon>
        <taxon>Ktedonobacterales</taxon>
        <taxon>Dictyobacteraceae</taxon>
        <taxon>Dictyobacter</taxon>
    </lineage>
</organism>
<dbReference type="InterPro" id="IPR033844">
    <property type="entry name" value="ASRGL1_meta"/>
</dbReference>
<dbReference type="EMBL" id="BIFS01000001">
    <property type="protein sequence ID" value="GCE18733.1"/>
    <property type="molecule type" value="Genomic_DNA"/>
</dbReference>
<evidence type="ECO:0000256" key="8">
    <source>
        <dbReference type="PIRSR" id="PIRSR600246-3"/>
    </source>
</evidence>
<dbReference type="SUPFAM" id="SSF56235">
    <property type="entry name" value="N-terminal nucleophile aminohydrolases (Ntn hydrolases)"/>
    <property type="match status" value="1"/>
</dbReference>
<evidence type="ECO:0000256" key="2">
    <source>
        <dbReference type="ARBA" id="ARBA00022670"/>
    </source>
</evidence>
<dbReference type="Gene3D" id="3.60.20.30">
    <property type="entry name" value="(Glycosyl)asparaginase"/>
    <property type="match status" value="1"/>
</dbReference>
<dbReference type="GO" id="GO:0006508">
    <property type="term" value="P:proteolysis"/>
    <property type="evidence" value="ECO:0007669"/>
    <property type="project" value="UniProtKB-KW"/>
</dbReference>
<dbReference type="RefSeq" id="WP_126550258.1">
    <property type="nucleotide sequence ID" value="NZ_BIFS01000001.1"/>
</dbReference>
<feature type="binding site" evidence="7">
    <location>
        <begin position="200"/>
        <end position="203"/>
    </location>
    <ligand>
        <name>substrate</name>
    </ligand>
</feature>
<feature type="binding site" evidence="7">
    <location>
        <begin position="222"/>
        <end position="225"/>
    </location>
    <ligand>
        <name>substrate</name>
    </ligand>
</feature>
<dbReference type="AlphaFoldDB" id="A0A402AI52"/>
<keyword evidence="3" id="KW-0378">Hydrolase</keyword>
<keyword evidence="2" id="KW-0645">Protease</keyword>
<evidence type="ECO:0000256" key="4">
    <source>
        <dbReference type="ARBA" id="ARBA00022813"/>
    </source>
</evidence>
<dbReference type="GO" id="GO:0004067">
    <property type="term" value="F:asparaginase activity"/>
    <property type="evidence" value="ECO:0007669"/>
    <property type="project" value="UniProtKB-EC"/>
</dbReference>
<keyword evidence="10" id="KW-1185">Reference proteome</keyword>
<evidence type="ECO:0000313" key="9">
    <source>
        <dbReference type="EMBL" id="GCE18733.1"/>
    </source>
</evidence>
<dbReference type="OrthoDB" id="9780217at2"/>
<dbReference type="InterPro" id="IPR029055">
    <property type="entry name" value="Ntn_hydrolases_N"/>
</dbReference>
<keyword evidence="4" id="KW-0068">Autocatalytic cleavage</keyword>